<name>A0AAU9K4A4_9CILI</name>
<dbReference type="SMART" id="SM01270">
    <property type="entry name" value="Longin"/>
    <property type="match status" value="1"/>
</dbReference>
<dbReference type="PANTHER" id="PTHR21136:SF168">
    <property type="entry name" value="VESICLE-ASSOCIATED MEMBRANE PROTEIN 9"/>
    <property type="match status" value="1"/>
</dbReference>
<keyword evidence="3 9" id="KW-0812">Transmembrane</keyword>
<comment type="caution">
    <text evidence="12">The sequence shown here is derived from an EMBL/GenBank/DDBJ whole genome shotgun (WGS) entry which is preliminary data.</text>
</comment>
<evidence type="ECO:0000256" key="5">
    <source>
        <dbReference type="ARBA" id="ARBA00022989"/>
    </source>
</evidence>
<evidence type="ECO:0000256" key="9">
    <source>
        <dbReference type="SAM" id="Phobius"/>
    </source>
</evidence>
<evidence type="ECO:0000259" key="11">
    <source>
        <dbReference type="PROSITE" id="PS50892"/>
    </source>
</evidence>
<keyword evidence="2" id="KW-0813">Transport</keyword>
<dbReference type="FunFam" id="1.20.5.110:FF:000004">
    <property type="entry name" value="Vesicle-associated membrane protein 7"/>
    <property type="match status" value="1"/>
</dbReference>
<feature type="transmembrane region" description="Helical" evidence="9">
    <location>
        <begin position="190"/>
        <end position="209"/>
    </location>
</feature>
<dbReference type="GO" id="GO:0015031">
    <property type="term" value="P:protein transport"/>
    <property type="evidence" value="ECO:0007669"/>
    <property type="project" value="UniProtKB-KW"/>
</dbReference>
<dbReference type="Proteomes" id="UP001162131">
    <property type="component" value="Unassembled WGS sequence"/>
</dbReference>
<evidence type="ECO:0000313" key="13">
    <source>
        <dbReference type="Proteomes" id="UP001162131"/>
    </source>
</evidence>
<dbReference type="PANTHER" id="PTHR21136">
    <property type="entry name" value="SNARE PROTEINS"/>
    <property type="match status" value="1"/>
</dbReference>
<keyword evidence="5 9" id="KW-1133">Transmembrane helix</keyword>
<evidence type="ECO:0000313" key="12">
    <source>
        <dbReference type="EMBL" id="CAG9332231.1"/>
    </source>
</evidence>
<dbReference type="Gene3D" id="1.20.5.110">
    <property type="match status" value="1"/>
</dbReference>
<proteinExistence type="inferred from homology"/>
<evidence type="ECO:0000259" key="10">
    <source>
        <dbReference type="PROSITE" id="PS50859"/>
    </source>
</evidence>
<protein>
    <submittedName>
        <fullName evidence="12">Uncharacterized protein</fullName>
    </submittedName>
</protein>
<keyword evidence="6 9" id="KW-0472">Membrane</keyword>
<evidence type="ECO:0000256" key="8">
    <source>
        <dbReference type="PROSITE-ProRule" id="PRU00290"/>
    </source>
</evidence>
<sequence>MSIIYALVVRDPDIVLCEFSRAQGNFPQITRNIISKLPRSGKFSYTYNEKFCYHYISEDNILFICLSDAEFPRRICFLFLEDIKSNFMNRYGHVVNTVIAFGVNSEFSDVLKTRINYFNTDPNADKLQSIRSSVDEVRNIMIENIDKVLARGEKVELLVKKSEIMSEQAVTMKKRAVQVRRKMRFQNIKLYIICGVVFVFVLLLLVMSVCSPDFSEC</sequence>
<dbReference type="AlphaFoldDB" id="A0AAU9K4A4"/>
<keyword evidence="4" id="KW-0653">Protein transport</keyword>
<comment type="subcellular location">
    <subcellularLocation>
        <location evidence="7">Endomembrane system</location>
        <topology evidence="7">Single-pass type IV membrane protein</topology>
    </subcellularLocation>
</comment>
<dbReference type="Pfam" id="PF13774">
    <property type="entry name" value="Longin"/>
    <property type="match status" value="1"/>
</dbReference>
<keyword evidence="13" id="KW-1185">Reference proteome</keyword>
<dbReference type="Pfam" id="PF00957">
    <property type="entry name" value="Synaptobrevin"/>
    <property type="match status" value="1"/>
</dbReference>
<dbReference type="FunFam" id="3.30.450.50:FF:000015">
    <property type="entry name" value="Synaptobrevin 2 isoform 1"/>
    <property type="match status" value="1"/>
</dbReference>
<organism evidence="12 13">
    <name type="scientific">Blepharisma stoltei</name>
    <dbReference type="NCBI Taxonomy" id="1481888"/>
    <lineage>
        <taxon>Eukaryota</taxon>
        <taxon>Sar</taxon>
        <taxon>Alveolata</taxon>
        <taxon>Ciliophora</taxon>
        <taxon>Postciliodesmatophora</taxon>
        <taxon>Heterotrichea</taxon>
        <taxon>Heterotrichida</taxon>
        <taxon>Blepharismidae</taxon>
        <taxon>Blepharisma</taxon>
    </lineage>
</organism>
<dbReference type="CDD" id="cd14824">
    <property type="entry name" value="Longin"/>
    <property type="match status" value="1"/>
</dbReference>
<dbReference type="PROSITE" id="PS50859">
    <property type="entry name" value="LONGIN"/>
    <property type="match status" value="1"/>
</dbReference>
<dbReference type="GO" id="GO:0005737">
    <property type="term" value="C:cytoplasm"/>
    <property type="evidence" value="ECO:0007669"/>
    <property type="project" value="UniProtKB-ARBA"/>
</dbReference>
<dbReference type="InterPro" id="IPR001388">
    <property type="entry name" value="Synaptobrevin-like"/>
</dbReference>
<dbReference type="InterPro" id="IPR042855">
    <property type="entry name" value="V_SNARE_CC"/>
</dbReference>
<dbReference type="GO" id="GO:0012505">
    <property type="term" value="C:endomembrane system"/>
    <property type="evidence" value="ECO:0007669"/>
    <property type="project" value="UniProtKB-SubCell"/>
</dbReference>
<evidence type="ECO:0000256" key="3">
    <source>
        <dbReference type="ARBA" id="ARBA00022692"/>
    </source>
</evidence>
<dbReference type="InterPro" id="IPR051097">
    <property type="entry name" value="Synaptobrevin-like_transport"/>
</dbReference>
<dbReference type="PRINTS" id="PR00219">
    <property type="entry name" value="SYNAPTOBREVN"/>
</dbReference>
<dbReference type="GO" id="GO:0016020">
    <property type="term" value="C:membrane"/>
    <property type="evidence" value="ECO:0007669"/>
    <property type="project" value="InterPro"/>
</dbReference>
<evidence type="ECO:0000256" key="2">
    <source>
        <dbReference type="ARBA" id="ARBA00022448"/>
    </source>
</evidence>
<dbReference type="SUPFAM" id="SSF64356">
    <property type="entry name" value="SNARE-like"/>
    <property type="match status" value="1"/>
</dbReference>
<keyword evidence="8" id="KW-0175">Coiled coil</keyword>
<dbReference type="PROSITE" id="PS50892">
    <property type="entry name" value="V_SNARE"/>
    <property type="match status" value="1"/>
</dbReference>
<evidence type="ECO:0000256" key="1">
    <source>
        <dbReference type="ARBA" id="ARBA00008025"/>
    </source>
</evidence>
<comment type="similarity">
    <text evidence="1">Belongs to the synaptobrevin family.</text>
</comment>
<gene>
    <name evidence="12" type="ORF">BSTOLATCC_MIC55683</name>
</gene>
<evidence type="ECO:0000256" key="7">
    <source>
        <dbReference type="ARBA" id="ARBA00046280"/>
    </source>
</evidence>
<dbReference type="SUPFAM" id="SSF58038">
    <property type="entry name" value="SNARE fusion complex"/>
    <property type="match status" value="1"/>
</dbReference>
<evidence type="ECO:0000256" key="6">
    <source>
        <dbReference type="ARBA" id="ARBA00023136"/>
    </source>
</evidence>
<dbReference type="CDD" id="cd15843">
    <property type="entry name" value="R-SNARE"/>
    <property type="match status" value="1"/>
</dbReference>
<feature type="domain" description="Longin" evidence="10">
    <location>
        <begin position="7"/>
        <end position="111"/>
    </location>
</feature>
<dbReference type="EMBL" id="CAJZBQ010000054">
    <property type="protein sequence ID" value="CAG9332231.1"/>
    <property type="molecule type" value="Genomic_DNA"/>
</dbReference>
<dbReference type="InterPro" id="IPR010908">
    <property type="entry name" value="Longin_dom"/>
</dbReference>
<dbReference type="GO" id="GO:0016192">
    <property type="term" value="P:vesicle-mediated transport"/>
    <property type="evidence" value="ECO:0007669"/>
    <property type="project" value="InterPro"/>
</dbReference>
<dbReference type="Gene3D" id="3.30.450.50">
    <property type="entry name" value="Longin domain"/>
    <property type="match status" value="1"/>
</dbReference>
<dbReference type="InterPro" id="IPR011012">
    <property type="entry name" value="Longin-like_dom_sf"/>
</dbReference>
<evidence type="ECO:0000256" key="4">
    <source>
        <dbReference type="ARBA" id="ARBA00022927"/>
    </source>
</evidence>
<accession>A0AAU9K4A4</accession>
<reference evidence="12" key="1">
    <citation type="submission" date="2021-09" db="EMBL/GenBank/DDBJ databases">
        <authorList>
            <consortium name="AG Swart"/>
            <person name="Singh M."/>
            <person name="Singh A."/>
            <person name="Seah K."/>
            <person name="Emmerich C."/>
        </authorList>
    </citation>
    <scope>NUCLEOTIDE SEQUENCE</scope>
    <source>
        <strain evidence="12">ATCC30299</strain>
    </source>
</reference>
<feature type="domain" description="V-SNARE coiled-coil homology" evidence="11">
    <location>
        <begin position="126"/>
        <end position="186"/>
    </location>
</feature>